<dbReference type="AlphaFoldDB" id="W0F2Z2"/>
<dbReference type="Proteomes" id="UP000003586">
    <property type="component" value="Chromosome"/>
</dbReference>
<sequence>MLIKVFKKWIIIEKKQAPASEIRPEKVKFATSAFCAIPNDLE</sequence>
<dbReference type="HOGENOM" id="CLU_3254697_0_0_10"/>
<dbReference type="KEGG" id="nso:NIASO_06765"/>
<protein>
    <submittedName>
        <fullName evidence="1">Uncharacterized protein</fullName>
    </submittedName>
</protein>
<accession>W0F2Z2</accession>
<organism evidence="1 2">
    <name type="scientific">Niabella soli DSM 19437</name>
    <dbReference type="NCBI Taxonomy" id="929713"/>
    <lineage>
        <taxon>Bacteria</taxon>
        <taxon>Pseudomonadati</taxon>
        <taxon>Bacteroidota</taxon>
        <taxon>Chitinophagia</taxon>
        <taxon>Chitinophagales</taxon>
        <taxon>Chitinophagaceae</taxon>
        <taxon>Niabella</taxon>
    </lineage>
</organism>
<evidence type="ECO:0000313" key="1">
    <source>
        <dbReference type="EMBL" id="AHF17397.1"/>
    </source>
</evidence>
<gene>
    <name evidence="1" type="ORF">NIASO_06765</name>
</gene>
<keyword evidence="2" id="KW-1185">Reference proteome</keyword>
<reference evidence="1 2" key="1">
    <citation type="submission" date="2013-12" db="EMBL/GenBank/DDBJ databases">
        <authorList>
            <consortium name="DOE Joint Genome Institute"/>
            <person name="Eisen J."/>
            <person name="Huntemann M."/>
            <person name="Han J."/>
            <person name="Chen A."/>
            <person name="Kyrpides N."/>
            <person name="Mavromatis K."/>
            <person name="Markowitz V."/>
            <person name="Palaniappan K."/>
            <person name="Ivanova N."/>
            <person name="Schaumberg A."/>
            <person name="Pati A."/>
            <person name="Liolios K."/>
            <person name="Nordberg H.P."/>
            <person name="Cantor M.N."/>
            <person name="Hua S.X."/>
            <person name="Woyke T."/>
        </authorList>
    </citation>
    <scope>NUCLEOTIDE SEQUENCE [LARGE SCALE GENOMIC DNA]</scope>
    <source>
        <strain evidence="2">DSM 19437</strain>
    </source>
</reference>
<proteinExistence type="predicted"/>
<name>W0F2Z2_9BACT</name>
<dbReference type="STRING" id="929713.NIASO_06765"/>
<evidence type="ECO:0000313" key="2">
    <source>
        <dbReference type="Proteomes" id="UP000003586"/>
    </source>
</evidence>
<dbReference type="EMBL" id="CP007035">
    <property type="protein sequence ID" value="AHF17397.1"/>
    <property type="molecule type" value="Genomic_DNA"/>
</dbReference>